<dbReference type="Proteomes" id="UP000692954">
    <property type="component" value="Unassembled WGS sequence"/>
</dbReference>
<reference evidence="1" key="1">
    <citation type="submission" date="2021-01" db="EMBL/GenBank/DDBJ databases">
        <authorList>
            <consortium name="Genoscope - CEA"/>
            <person name="William W."/>
        </authorList>
    </citation>
    <scope>NUCLEOTIDE SEQUENCE</scope>
</reference>
<gene>
    <name evidence="1" type="ORF">PSON_ATCC_30995.1.T0350117</name>
</gene>
<comment type="caution">
    <text evidence="1">The sequence shown here is derived from an EMBL/GenBank/DDBJ whole genome shotgun (WGS) entry which is preliminary data.</text>
</comment>
<protein>
    <submittedName>
        <fullName evidence="1">Uncharacterized protein</fullName>
    </submittedName>
</protein>
<accession>A0A8S1MP52</accession>
<evidence type="ECO:0000313" key="2">
    <source>
        <dbReference type="Proteomes" id="UP000692954"/>
    </source>
</evidence>
<dbReference type="OrthoDB" id="288673at2759"/>
<evidence type="ECO:0000313" key="1">
    <source>
        <dbReference type="EMBL" id="CAD8076684.1"/>
    </source>
</evidence>
<proteinExistence type="predicted"/>
<dbReference type="AlphaFoldDB" id="A0A8S1MP52"/>
<sequence>MENLHPAEEIVKKILDNIEQHHQFIDYVNKNSNKQKQGIWIKQYHKGEELKKITENIIRIVELQNEYIPIKQKFHHILVHKQFVPNLCGYHATYNLIQCVQSIKYKISPQFYDIAAFWSYVRRTQDFLKQYRNNRGLDSSTWPWRKEDIENGDFERTYLKCCLESKPLFKQTFQNEVFEGIKYIVTNDTIFYQYGNIVNGYNERQNLQKKFNLFQEFRPKEDEEMIQTYMLGVTNHWISFVAIKNIKGTQFIVMDSRNRDFFLWNQQQIKEFLQQDQLERPKRGQKPLNQFYLDLYEQGMKDLQQLITLLISWITGQSKLEAYVSNQKIQVFLNPLIELLEITQENYINLRFCNENADEIYQILALWSDQYRITVREYIGNATQITQLNKILFLKALELTMAALDYQTRRGLWNQKKQSSLHRMLEYLQLVNKSL</sequence>
<organism evidence="1 2">
    <name type="scientific">Paramecium sonneborni</name>
    <dbReference type="NCBI Taxonomy" id="65129"/>
    <lineage>
        <taxon>Eukaryota</taxon>
        <taxon>Sar</taxon>
        <taxon>Alveolata</taxon>
        <taxon>Ciliophora</taxon>
        <taxon>Intramacronucleata</taxon>
        <taxon>Oligohymenophorea</taxon>
        <taxon>Peniculida</taxon>
        <taxon>Parameciidae</taxon>
        <taxon>Paramecium</taxon>
    </lineage>
</organism>
<keyword evidence="2" id="KW-1185">Reference proteome</keyword>
<name>A0A8S1MP52_9CILI</name>
<dbReference type="EMBL" id="CAJJDN010000035">
    <property type="protein sequence ID" value="CAD8076684.1"/>
    <property type="molecule type" value="Genomic_DNA"/>
</dbReference>